<dbReference type="EC" id="4.3.1.18" evidence="4"/>
<evidence type="ECO:0000313" key="6">
    <source>
        <dbReference type="EMBL" id="KGF31489.1"/>
    </source>
</evidence>
<dbReference type="GO" id="GO:0016836">
    <property type="term" value="F:hydro-lyase activity"/>
    <property type="evidence" value="ECO:0007669"/>
    <property type="project" value="UniProtKB-UniRule"/>
</dbReference>
<dbReference type="GO" id="GO:0030170">
    <property type="term" value="F:pyridoxal phosphate binding"/>
    <property type="evidence" value="ECO:0007669"/>
    <property type="project" value="InterPro"/>
</dbReference>
<dbReference type="InterPro" id="IPR011780">
    <property type="entry name" value="D_Ser_am_lyase"/>
</dbReference>
<reference evidence="6 7" key="1">
    <citation type="submission" date="2014-07" db="EMBL/GenBank/DDBJ databases">
        <authorList>
            <person name="McCorrison J."/>
            <person name="Sanka R."/>
            <person name="Torralba M."/>
            <person name="Gillis M."/>
            <person name="Haft D.H."/>
            <person name="Methe B."/>
            <person name="Sutton G."/>
            <person name="Nelson K.E."/>
        </authorList>
    </citation>
    <scope>NUCLEOTIDE SEQUENCE [LARGE SCALE GENOMIC DNA]</scope>
    <source>
        <strain evidence="6 7">DNF00040</strain>
    </source>
</reference>
<comment type="catalytic activity">
    <reaction evidence="4">
        <text>D-serine = pyruvate + NH4(+)</text>
        <dbReference type="Rhea" id="RHEA:13977"/>
        <dbReference type="ChEBI" id="CHEBI:15361"/>
        <dbReference type="ChEBI" id="CHEBI:28938"/>
        <dbReference type="ChEBI" id="CHEBI:35247"/>
        <dbReference type="EC" id="4.3.1.18"/>
    </reaction>
</comment>
<dbReference type="NCBIfam" id="TIGR02035">
    <property type="entry name" value="D_Ser_am_lyase"/>
    <property type="match status" value="1"/>
</dbReference>
<dbReference type="NCBIfam" id="NF002823">
    <property type="entry name" value="PRK02991.1"/>
    <property type="match status" value="1"/>
</dbReference>
<gene>
    <name evidence="4" type="primary">dsdA</name>
    <name evidence="6" type="ORF">HMPREF2130_03060</name>
</gene>
<dbReference type="Proteomes" id="UP000029629">
    <property type="component" value="Unassembled WGS sequence"/>
</dbReference>
<dbReference type="GO" id="GO:0008721">
    <property type="term" value="F:D-serine ammonia-lyase activity"/>
    <property type="evidence" value="ECO:0007669"/>
    <property type="project" value="UniProtKB-EC"/>
</dbReference>
<evidence type="ECO:0000256" key="1">
    <source>
        <dbReference type="ARBA" id="ARBA00001933"/>
    </source>
</evidence>
<evidence type="ECO:0000256" key="2">
    <source>
        <dbReference type="ARBA" id="ARBA00022898"/>
    </source>
</evidence>
<accession>A0A096BEA0</accession>
<comment type="caution">
    <text evidence="6">The sequence shown here is derived from an EMBL/GenBank/DDBJ whole genome shotgun (WGS) entry which is preliminary data.</text>
</comment>
<dbReference type="InterPro" id="IPR001926">
    <property type="entry name" value="TrpB-like_PALP"/>
</dbReference>
<comment type="cofactor">
    <cofactor evidence="1 4">
        <name>pyridoxal 5'-phosphate</name>
        <dbReference type="ChEBI" id="CHEBI:597326"/>
    </cofactor>
</comment>
<dbReference type="EMBL" id="JRNI01000013">
    <property type="protein sequence ID" value="KGF31489.1"/>
    <property type="molecule type" value="Genomic_DNA"/>
</dbReference>
<sequence>MSDLRMSINLVLNNELQSLSAHYPTNNITGTMVQNAAERLERFAPLLAYLFPELEKSQGIIESELLPLTHYSAYASKGGRFWLKGDYALAVAGSVKARGGIHEVLEIVDELSEKYCLMPNNSVIDLLSERALEVLAKYQVTVGSTGNLGMSVGIMAAALGMQATVHMSTEAKEWKKQRLRERGAQVIEHAGDYSQAVEVGRTEALADAFNHFVDDEHSISLFCGYAVAGRRLKAQLEQLQLTVDAAHPLFVYIPCGVGGAPGGIAYGLKEEFGDHVHVFFVEPEDSSCFAVQLQHLDQPGISIYDVGQQNQTEADGLAVPVASQLAVKEMRPRLSGVVVIGEDNLLRNLYLLKVQEGIQIEPSAAASLSGPQAIFDTAEGQQYLQQHGLQEYMHQANHIVWATGGSLMPDSEYQAFWKRGMALDKAYNKA</sequence>
<evidence type="ECO:0000256" key="3">
    <source>
        <dbReference type="ARBA" id="ARBA00023239"/>
    </source>
</evidence>
<feature type="domain" description="Tryptophan synthase beta chain-like PALP" evidence="5">
    <location>
        <begin position="60"/>
        <end position="371"/>
    </location>
</feature>
<dbReference type="AlphaFoldDB" id="A0A096BEA0"/>
<keyword evidence="3 4" id="KW-0456">Lyase</keyword>
<dbReference type="Pfam" id="PF00291">
    <property type="entry name" value="PALP"/>
    <property type="match status" value="1"/>
</dbReference>
<dbReference type="SUPFAM" id="SSF53686">
    <property type="entry name" value="Tryptophan synthase beta subunit-like PLP-dependent enzymes"/>
    <property type="match status" value="1"/>
</dbReference>
<dbReference type="GO" id="GO:0009097">
    <property type="term" value="P:isoleucine biosynthetic process"/>
    <property type="evidence" value="ECO:0007669"/>
    <property type="project" value="TreeGrafter"/>
</dbReference>
<dbReference type="OrthoDB" id="9780546at2"/>
<feature type="modified residue" description="N6-(pyridoxal phosphate)lysine" evidence="4">
    <location>
        <position position="96"/>
    </location>
</feature>
<organism evidence="6 7">
    <name type="scientific">Oligella urethralis DNF00040</name>
    <dbReference type="NCBI Taxonomy" id="1401065"/>
    <lineage>
        <taxon>Bacteria</taxon>
        <taxon>Pseudomonadati</taxon>
        <taxon>Pseudomonadota</taxon>
        <taxon>Betaproteobacteria</taxon>
        <taxon>Burkholderiales</taxon>
        <taxon>Alcaligenaceae</taxon>
        <taxon>Oligella</taxon>
    </lineage>
</organism>
<dbReference type="eggNOG" id="COG3048">
    <property type="taxonomic scope" value="Bacteria"/>
</dbReference>
<dbReference type="GO" id="GO:0036088">
    <property type="term" value="P:D-serine catabolic process"/>
    <property type="evidence" value="ECO:0007669"/>
    <property type="project" value="TreeGrafter"/>
</dbReference>
<protein>
    <recommendedName>
        <fullName evidence="4">Probable D-serine dehydratase</fullName>
        <ecNumber evidence="4">4.3.1.18</ecNumber>
    </recommendedName>
    <alternativeName>
        <fullName evidence="4">D-serine deaminase</fullName>
        <shortName evidence="4">DSD</shortName>
    </alternativeName>
</protein>
<comment type="similarity">
    <text evidence="4">Belongs to the serine/threonine dehydratase family. DsdA subfamily.</text>
</comment>
<evidence type="ECO:0000313" key="7">
    <source>
        <dbReference type="Proteomes" id="UP000029629"/>
    </source>
</evidence>
<dbReference type="InterPro" id="IPR036052">
    <property type="entry name" value="TrpB-like_PALP_sf"/>
</dbReference>
<dbReference type="PANTHER" id="PTHR48078">
    <property type="entry name" value="THREONINE DEHYDRATASE, MITOCHONDRIAL-RELATED"/>
    <property type="match status" value="1"/>
</dbReference>
<dbReference type="InterPro" id="IPR050147">
    <property type="entry name" value="Ser/Thr_Dehydratase"/>
</dbReference>
<dbReference type="HAMAP" id="MF_01030">
    <property type="entry name" value="D_Ser_dehydrat"/>
    <property type="match status" value="1"/>
</dbReference>
<proteinExistence type="inferred from homology"/>
<name>A0A096BEA0_9BURK</name>
<dbReference type="Gene3D" id="3.40.50.1100">
    <property type="match status" value="2"/>
</dbReference>
<evidence type="ECO:0000259" key="5">
    <source>
        <dbReference type="Pfam" id="PF00291"/>
    </source>
</evidence>
<dbReference type="PANTHER" id="PTHR48078:SF9">
    <property type="entry name" value="D-SERINE DEHYDRATASE"/>
    <property type="match status" value="1"/>
</dbReference>
<keyword evidence="7" id="KW-1185">Reference proteome</keyword>
<keyword evidence="2 4" id="KW-0663">Pyridoxal phosphate</keyword>
<evidence type="ECO:0000256" key="4">
    <source>
        <dbReference type="HAMAP-Rule" id="MF_01030"/>
    </source>
</evidence>